<evidence type="ECO:0000256" key="4">
    <source>
        <dbReference type="ARBA" id="ARBA00022827"/>
    </source>
</evidence>
<dbReference type="Proteomes" id="UP000256970">
    <property type="component" value="Unassembled WGS sequence"/>
</dbReference>
<keyword evidence="10" id="KW-1185">Reference proteome</keyword>
<feature type="compositionally biased region" description="Low complexity" evidence="6">
    <location>
        <begin position="608"/>
        <end position="619"/>
    </location>
</feature>
<evidence type="ECO:0000259" key="7">
    <source>
        <dbReference type="PROSITE" id="PS50934"/>
    </source>
</evidence>
<dbReference type="InterPro" id="IPR036188">
    <property type="entry name" value="FAD/NAD-bd_sf"/>
</dbReference>
<dbReference type="Pfam" id="PF08766">
    <property type="entry name" value="DEK_C"/>
    <property type="match status" value="1"/>
</dbReference>
<feature type="compositionally biased region" description="Acidic residues" evidence="6">
    <location>
        <begin position="436"/>
        <end position="448"/>
    </location>
</feature>
<evidence type="ECO:0000256" key="3">
    <source>
        <dbReference type="ARBA" id="ARBA00022630"/>
    </source>
</evidence>
<dbReference type="InterPro" id="IPR009057">
    <property type="entry name" value="Homeodomain-like_sf"/>
</dbReference>
<reference evidence="9 10" key="1">
    <citation type="submission" date="2016-10" db="EMBL/GenBank/DDBJ databases">
        <authorList>
            <person name="Cai Z."/>
        </authorList>
    </citation>
    <scope>NUCLEOTIDE SEQUENCE [LARGE SCALE GENOMIC DNA]</scope>
</reference>
<feature type="compositionally biased region" description="Low complexity" evidence="6">
    <location>
        <begin position="1396"/>
        <end position="1420"/>
    </location>
</feature>
<feature type="region of interest" description="Disordered" evidence="6">
    <location>
        <begin position="1153"/>
        <end position="1184"/>
    </location>
</feature>
<dbReference type="InterPro" id="IPR036388">
    <property type="entry name" value="WH-like_DNA-bd_sf"/>
</dbReference>
<feature type="compositionally biased region" description="Basic and acidic residues" evidence="6">
    <location>
        <begin position="1386"/>
        <end position="1395"/>
    </location>
</feature>
<comment type="similarity">
    <text evidence="2">Belongs to the flavin monoamine oxidase family.</text>
</comment>
<feature type="compositionally biased region" description="Low complexity" evidence="6">
    <location>
        <begin position="467"/>
        <end position="478"/>
    </location>
</feature>
<dbReference type="SUPFAM" id="SSF54373">
    <property type="entry name" value="FAD-linked reductases, C-terminal domain"/>
    <property type="match status" value="1"/>
</dbReference>
<dbReference type="PANTHER" id="PTHR10742:SF410">
    <property type="entry name" value="LYSINE-SPECIFIC HISTONE DEMETHYLASE 2"/>
    <property type="match status" value="1"/>
</dbReference>
<evidence type="ECO:0000256" key="1">
    <source>
        <dbReference type="ARBA" id="ARBA00001974"/>
    </source>
</evidence>
<feature type="compositionally biased region" description="Basic residues" evidence="6">
    <location>
        <begin position="927"/>
        <end position="944"/>
    </location>
</feature>
<feature type="domain" description="SWIRM" evidence="7">
    <location>
        <begin position="63"/>
        <end position="125"/>
    </location>
</feature>
<accession>A0A383WCN6</accession>
<proteinExistence type="inferred from homology"/>
<feature type="region of interest" description="Disordered" evidence="6">
    <location>
        <begin position="429"/>
        <end position="502"/>
    </location>
</feature>
<feature type="compositionally biased region" description="Acidic residues" evidence="6">
    <location>
        <begin position="888"/>
        <end position="909"/>
    </location>
</feature>
<dbReference type="InterPro" id="IPR002937">
    <property type="entry name" value="Amino_oxidase"/>
</dbReference>
<dbReference type="PROSITE" id="PS50934">
    <property type="entry name" value="SWIRM"/>
    <property type="match status" value="1"/>
</dbReference>
<dbReference type="SUPFAM" id="SSF51905">
    <property type="entry name" value="FAD/NAD(P)-binding domain"/>
    <property type="match status" value="1"/>
</dbReference>
<dbReference type="PROSITE" id="PS51998">
    <property type="entry name" value="DEK_C"/>
    <property type="match status" value="1"/>
</dbReference>
<dbReference type="GO" id="GO:0141052">
    <property type="term" value="F:histone H3 demethylase activity"/>
    <property type="evidence" value="ECO:0007669"/>
    <property type="project" value="UniProtKB-ARBA"/>
</dbReference>
<feature type="region of interest" description="Disordered" evidence="6">
    <location>
        <begin position="861"/>
        <end position="988"/>
    </location>
</feature>
<feature type="compositionally biased region" description="Low complexity" evidence="6">
    <location>
        <begin position="632"/>
        <end position="643"/>
    </location>
</feature>
<evidence type="ECO:0000256" key="6">
    <source>
        <dbReference type="SAM" id="MobiDB-lite"/>
    </source>
</evidence>
<feature type="compositionally biased region" description="Acidic residues" evidence="6">
    <location>
        <begin position="948"/>
        <end position="959"/>
    </location>
</feature>
<organism evidence="9 10">
    <name type="scientific">Tetradesmus obliquus</name>
    <name type="common">Green alga</name>
    <name type="synonym">Acutodesmus obliquus</name>
    <dbReference type="NCBI Taxonomy" id="3088"/>
    <lineage>
        <taxon>Eukaryota</taxon>
        <taxon>Viridiplantae</taxon>
        <taxon>Chlorophyta</taxon>
        <taxon>core chlorophytes</taxon>
        <taxon>Chlorophyceae</taxon>
        <taxon>CS clade</taxon>
        <taxon>Sphaeropleales</taxon>
        <taxon>Scenedesmaceae</taxon>
        <taxon>Tetradesmus</taxon>
    </lineage>
</organism>
<gene>
    <name evidence="9" type="ORF">BQ4739_LOCUS15269</name>
</gene>
<dbReference type="EMBL" id="FNXT01001221">
    <property type="protein sequence ID" value="SZX74952.1"/>
    <property type="molecule type" value="Genomic_DNA"/>
</dbReference>
<dbReference type="SUPFAM" id="SSF46689">
    <property type="entry name" value="Homeodomain-like"/>
    <property type="match status" value="1"/>
</dbReference>
<feature type="region of interest" description="Disordered" evidence="6">
    <location>
        <begin position="1386"/>
        <end position="1420"/>
    </location>
</feature>
<evidence type="ECO:0000313" key="10">
    <source>
        <dbReference type="Proteomes" id="UP000256970"/>
    </source>
</evidence>
<dbReference type="Gene3D" id="1.10.10.10">
    <property type="entry name" value="Winged helix-like DNA-binding domain superfamily/Winged helix DNA-binding domain"/>
    <property type="match status" value="1"/>
</dbReference>
<feature type="compositionally biased region" description="Low complexity" evidence="6">
    <location>
        <begin position="1158"/>
        <end position="1184"/>
    </location>
</feature>
<evidence type="ECO:0000256" key="5">
    <source>
        <dbReference type="ARBA" id="ARBA00023002"/>
    </source>
</evidence>
<dbReference type="Gene3D" id="3.50.50.60">
    <property type="entry name" value="FAD/NAD(P)-binding domain"/>
    <property type="match status" value="2"/>
</dbReference>
<dbReference type="PANTHER" id="PTHR10742">
    <property type="entry name" value="FLAVIN MONOAMINE OXIDASE"/>
    <property type="match status" value="1"/>
</dbReference>
<sequence length="1420" mass="150332">MVAEESNKYALRARYIRRGFEQQGDSKEASSGAADVREAAIAVGLKPKQMTKQERQQFSGRTRIYLQARNKILVRWWQDCTRPVSLRAMLDAAEDADLAVTKDAFYFLQENGYINFGVLPEAAEPAAAPAEGEAAAAAATAAEDAAAAAEPEEDERAIVFKLYELLRAADMETTSEKALRKELQKHFKTDISEKKQLVKEHVNYFIEHLEEKATLQPKGYEGQLGPAEAAAAAAKAKAKQAAAAAAAAAKRAAAAAPLPKPPGRVIVVGAGPAGLAAATVLKRNNVDVLVLEARDRVGGRVHSYSGPFAAPVDLGASLVTGTAPDLAEGLAPDPVLFVCKQLGIQLHTLGGSLPIFDAQGQQVTPETDEVVDSLRDDLLDAAREVADEDEAAAEKMSLGEALQQALDKRLGKPAAAAAANGSIDAVANGNAKPAAAEEEGKEPVEGEADAQPQQPDTTTESKEDTAGEAGADAAAAVEPKAEPNSGSVDPAEQPKTAEAADAKGTAAAAGAVGKGAVASEGAAAKHASYTAEQLELLDWHWANLEYGCSAALTEVSLPHWNQDEEWGGFGGPHAMVVGGFGQAMQGLAQQLGDALRLSTAVVKIEYSQPEQQQQQPPQEGADQAGTEKTEQPAEAAPQQQPAAVRVTTAQGEVLEAALVLVTLPLGVLKAGAVAFEPALPGWKSSVVGRMGFGDLNKVVLQFPEVFWDAEVDYFGVTQPAGPASRGHCFMFWNLARFNGGTPLLAGLVAGAAARAAEQDSQEELVEHTLQALRRAYGSKVQQPVAAHTTRWASEEFSRGSYSFVAVGCSGDDYDALALPVARRLLFAGEHTCKEHPDTVGGAMLSGMREAARALQLLRGKGDDSEAGLVSSRTETLSRADKRKRRKEEEEEEAGWGESAEDEEEAEEGPGGERKKRKKDRQRDKKDRKEKKKDKKEKKEKKKRKDKGDDDGGASEDEEGQQQGAAGRRTRTGERRQAGMLPAEAASRAAAREQFRHDVTRLWRGLLDAQQGDVAVVNDVLSGCDSLDTKQQCIAAILRATPQALSQLSQDGPFLATLQSWLAELLPERSDANVHVLLKILELLSRLPNSSWALLGSCGLLDSIKAAAEHRNKEVAQAAAPIRKAWLAKNPSKPKPGQQQSAAAGPKKLALLNPEQQRKQQQQQKRPTSSGGAPASQPAAAAGGAAGGAAAAADLAELLPDDERVQLEASQAALREAQAQAAAAAAELAQLQQQLPVVPHSGRISSFGEYKRTAKRQQADLDEEAQLEQQEEEAAAAAAAGSKRRKLSQEQQQGKPDGSGGSRPGSAAGGDAKEAATKQLRDFVKAQLKPRFQSKQLSSEDCKWVLAKVTEKVLSATTATDLDRAGDFVNAKREKKVAALVDRYVAKRQQERERKGPAAAGDAAAGDGKADGAAAEGQDAS</sequence>
<protein>
    <submittedName>
        <fullName evidence="9">Uncharacterized protein</fullName>
    </submittedName>
</protein>
<dbReference type="Gene3D" id="3.90.660.10">
    <property type="match status" value="1"/>
</dbReference>
<dbReference type="Gene3D" id="1.10.10.60">
    <property type="entry name" value="Homeodomain-like"/>
    <property type="match status" value="1"/>
</dbReference>
<keyword evidence="3" id="KW-0285">Flavoprotein</keyword>
<keyword evidence="5" id="KW-0560">Oxidoreductase</keyword>
<evidence type="ECO:0000256" key="2">
    <source>
        <dbReference type="ARBA" id="ARBA00005995"/>
    </source>
</evidence>
<feature type="compositionally biased region" description="Acidic residues" evidence="6">
    <location>
        <begin position="1259"/>
        <end position="1273"/>
    </location>
</feature>
<evidence type="ECO:0000313" key="9">
    <source>
        <dbReference type="EMBL" id="SZX74952.1"/>
    </source>
</evidence>
<feature type="region of interest" description="Disordered" evidence="6">
    <location>
        <begin position="1237"/>
        <end position="1317"/>
    </location>
</feature>
<dbReference type="SUPFAM" id="SSF109715">
    <property type="entry name" value="DEK C-terminal domain"/>
    <property type="match status" value="1"/>
</dbReference>
<dbReference type="Pfam" id="PF01593">
    <property type="entry name" value="Amino_oxidase"/>
    <property type="match status" value="2"/>
</dbReference>
<dbReference type="GO" id="GO:0016705">
    <property type="term" value="F:oxidoreductase activity, acting on paired donors, with incorporation or reduction of molecular oxygen"/>
    <property type="evidence" value="ECO:0007669"/>
    <property type="project" value="UniProtKB-ARBA"/>
</dbReference>
<name>A0A383WCN6_TETOB</name>
<feature type="domain" description="DEK-C" evidence="8">
    <location>
        <begin position="152"/>
        <end position="207"/>
    </location>
</feature>
<dbReference type="InterPro" id="IPR014876">
    <property type="entry name" value="DEK_C"/>
</dbReference>
<evidence type="ECO:0000259" key="8">
    <source>
        <dbReference type="PROSITE" id="PS51998"/>
    </source>
</evidence>
<dbReference type="Pfam" id="PF04433">
    <property type="entry name" value="SWIRM"/>
    <property type="match status" value="1"/>
</dbReference>
<feature type="region of interest" description="Disordered" evidence="6">
    <location>
        <begin position="607"/>
        <end position="644"/>
    </location>
</feature>
<comment type="cofactor">
    <cofactor evidence="1">
        <name>FAD</name>
        <dbReference type="ChEBI" id="CHEBI:57692"/>
    </cofactor>
</comment>
<keyword evidence="4" id="KW-0274">FAD</keyword>
<dbReference type="STRING" id="3088.A0A383WCN6"/>
<dbReference type="InterPro" id="IPR007526">
    <property type="entry name" value="SWIRM"/>
</dbReference>
<dbReference type="PRINTS" id="PR00419">
    <property type="entry name" value="ADXRDTASE"/>
</dbReference>
<dbReference type="InterPro" id="IPR050281">
    <property type="entry name" value="Flavin_monoamine_oxidase"/>
</dbReference>